<feature type="chain" id="PRO_5042939356" description="Secreted protein" evidence="2">
    <location>
        <begin position="24"/>
        <end position="109"/>
    </location>
</feature>
<keyword evidence="4" id="KW-1185">Reference proteome</keyword>
<dbReference type="GeneID" id="89946504"/>
<proteinExistence type="predicted"/>
<gene>
    <name evidence="3" type="ORF">ATC70_002802</name>
</gene>
<feature type="signal peptide" evidence="2">
    <location>
        <begin position="1"/>
        <end position="23"/>
    </location>
</feature>
<keyword evidence="2" id="KW-0732">Signal</keyword>
<evidence type="ECO:0000313" key="3">
    <source>
        <dbReference type="EMBL" id="KAK4515192.1"/>
    </source>
</evidence>
<sequence length="109" mass="11749">MRVVSQLFVALALTSCMIQISQALPTTDNMVMKRDGLPLVGDLLGGALGGGDSRATNVSARPAGQRKKNKMGNNKVHPKKGSMKQNNFKKVKKVKKAKKAKHATTDTME</sequence>
<evidence type="ECO:0000313" key="4">
    <source>
        <dbReference type="Proteomes" id="UP001304243"/>
    </source>
</evidence>
<feature type="compositionally biased region" description="Basic residues" evidence="1">
    <location>
        <begin position="64"/>
        <end position="102"/>
    </location>
</feature>
<evidence type="ECO:0008006" key="5">
    <source>
        <dbReference type="Google" id="ProtNLM"/>
    </source>
</evidence>
<dbReference type="Proteomes" id="UP001304243">
    <property type="component" value="Unassembled WGS sequence"/>
</dbReference>
<name>A0AAN7DD02_9FUNG</name>
<dbReference type="PROSITE" id="PS51257">
    <property type="entry name" value="PROKAR_LIPOPROTEIN"/>
    <property type="match status" value="1"/>
</dbReference>
<organism evidence="3 4">
    <name type="scientific">Mucor velutinosus</name>
    <dbReference type="NCBI Taxonomy" id="708070"/>
    <lineage>
        <taxon>Eukaryota</taxon>
        <taxon>Fungi</taxon>
        <taxon>Fungi incertae sedis</taxon>
        <taxon>Mucoromycota</taxon>
        <taxon>Mucoromycotina</taxon>
        <taxon>Mucoromycetes</taxon>
        <taxon>Mucorales</taxon>
        <taxon>Mucorineae</taxon>
        <taxon>Mucoraceae</taxon>
        <taxon>Mucor</taxon>
    </lineage>
</organism>
<protein>
    <recommendedName>
        <fullName evidence="5">Secreted protein</fullName>
    </recommendedName>
</protein>
<reference evidence="3 4" key="1">
    <citation type="submission" date="2022-11" db="EMBL/GenBank/DDBJ databases">
        <title>Mucor velutinosus strain NIH1002 WGS.</title>
        <authorList>
            <person name="Subramanian P."/>
            <person name="Mullikin J.C."/>
            <person name="Segre J.A."/>
            <person name="Zelazny A.M."/>
        </authorList>
    </citation>
    <scope>NUCLEOTIDE SEQUENCE [LARGE SCALE GENOMIC DNA]</scope>
    <source>
        <strain evidence="3 4">NIH1002</strain>
    </source>
</reference>
<evidence type="ECO:0000256" key="1">
    <source>
        <dbReference type="SAM" id="MobiDB-lite"/>
    </source>
</evidence>
<dbReference type="RefSeq" id="XP_064681858.1">
    <property type="nucleotide sequence ID" value="XM_064822172.1"/>
</dbReference>
<feature type="region of interest" description="Disordered" evidence="1">
    <location>
        <begin position="50"/>
        <end position="109"/>
    </location>
</feature>
<accession>A0AAN7DD02</accession>
<comment type="caution">
    <text evidence="3">The sequence shown here is derived from an EMBL/GenBank/DDBJ whole genome shotgun (WGS) entry which is preliminary data.</text>
</comment>
<dbReference type="EMBL" id="JASEJX010000015">
    <property type="protein sequence ID" value="KAK4515192.1"/>
    <property type="molecule type" value="Genomic_DNA"/>
</dbReference>
<evidence type="ECO:0000256" key="2">
    <source>
        <dbReference type="SAM" id="SignalP"/>
    </source>
</evidence>
<dbReference type="AlphaFoldDB" id="A0AAN7DD02"/>